<proteinExistence type="predicted"/>
<comment type="caution">
    <text evidence="2">The sequence shown here is derived from an EMBL/GenBank/DDBJ whole genome shotgun (WGS) entry which is preliminary data.</text>
</comment>
<dbReference type="Pfam" id="PF24719">
    <property type="entry name" value="Imm33-like"/>
    <property type="match status" value="1"/>
</dbReference>
<gene>
    <name evidence="2" type="ORF">IC235_17020</name>
</gene>
<feature type="domain" description="Imm33-like" evidence="1">
    <location>
        <begin position="7"/>
        <end position="109"/>
    </location>
</feature>
<organism evidence="2 3">
    <name type="scientific">Hymenobacter montanus</name>
    <dbReference type="NCBI Taxonomy" id="2771359"/>
    <lineage>
        <taxon>Bacteria</taxon>
        <taxon>Pseudomonadati</taxon>
        <taxon>Bacteroidota</taxon>
        <taxon>Cytophagia</taxon>
        <taxon>Cytophagales</taxon>
        <taxon>Hymenobacteraceae</taxon>
        <taxon>Hymenobacter</taxon>
    </lineage>
</organism>
<name>A0A927BGE7_9BACT</name>
<sequence>MDFNTEEQKLICLKYNTEYYAVDSELKIGISKGALAGVMPLNGLRHPIEGDTSGWYIWGGEEFSDDPDFFLPFHLSHITEILPRIAKYLALPPGWRFLVAPHDYEDVWYEEKLLSL</sequence>
<dbReference type="EMBL" id="JACXAD010000021">
    <property type="protein sequence ID" value="MBD2769593.1"/>
    <property type="molecule type" value="Genomic_DNA"/>
</dbReference>
<dbReference type="RefSeq" id="WP_191006402.1">
    <property type="nucleotide sequence ID" value="NZ_JACXAD010000021.1"/>
</dbReference>
<evidence type="ECO:0000313" key="3">
    <source>
        <dbReference type="Proteomes" id="UP000612233"/>
    </source>
</evidence>
<accession>A0A927BGE7</accession>
<evidence type="ECO:0000313" key="2">
    <source>
        <dbReference type="EMBL" id="MBD2769593.1"/>
    </source>
</evidence>
<dbReference type="AlphaFoldDB" id="A0A927BGE7"/>
<protein>
    <recommendedName>
        <fullName evidence="1">Imm33-like domain-containing protein</fullName>
    </recommendedName>
</protein>
<evidence type="ECO:0000259" key="1">
    <source>
        <dbReference type="Pfam" id="PF24719"/>
    </source>
</evidence>
<keyword evidence="3" id="KW-1185">Reference proteome</keyword>
<dbReference type="Proteomes" id="UP000612233">
    <property type="component" value="Unassembled WGS sequence"/>
</dbReference>
<dbReference type="InterPro" id="IPR056509">
    <property type="entry name" value="Imm33-like"/>
</dbReference>
<reference evidence="2" key="1">
    <citation type="submission" date="2020-09" db="EMBL/GenBank/DDBJ databases">
        <authorList>
            <person name="Kim M.K."/>
        </authorList>
    </citation>
    <scope>NUCLEOTIDE SEQUENCE</scope>
    <source>
        <strain evidence="2">BT664</strain>
    </source>
</reference>